<evidence type="ECO:0000256" key="2">
    <source>
        <dbReference type="ARBA" id="ARBA00022884"/>
    </source>
</evidence>
<evidence type="ECO:0000313" key="4">
    <source>
        <dbReference type="EMBL" id="KKI99912.1"/>
    </source>
</evidence>
<dbReference type="InterPro" id="IPR020627">
    <property type="entry name" value="KhpA"/>
</dbReference>
<feature type="region of interest" description="Disordered" evidence="3">
    <location>
        <begin position="92"/>
        <end position="136"/>
    </location>
</feature>
<dbReference type="RefSeq" id="WP_017711242.1">
    <property type="nucleotide sequence ID" value="NZ_KB235933.1"/>
</dbReference>
<dbReference type="PANTHER" id="PTHR34654:SF1">
    <property type="entry name" value="RNA-BINDING PROTEIN KHPA"/>
    <property type="match status" value="1"/>
</dbReference>
<reference evidence="4" key="1">
    <citation type="submission" date="2012-04" db="EMBL/GenBank/DDBJ databases">
        <authorList>
            <person name="Borisov I.G."/>
            <person name="Ivanikova N.V."/>
            <person name="Pinevich A.V."/>
        </authorList>
    </citation>
    <scope>NUCLEOTIDE SEQUENCE</scope>
    <source>
        <strain evidence="4">CALU 1027</strain>
    </source>
</reference>
<dbReference type="Proteomes" id="UP000034681">
    <property type="component" value="Unassembled WGS sequence"/>
</dbReference>
<evidence type="ECO:0008006" key="6">
    <source>
        <dbReference type="Google" id="ProtNLM"/>
    </source>
</evidence>
<organism evidence="4 5">
    <name type="scientific">Prochlorothrix hollandica PCC 9006 = CALU 1027</name>
    <dbReference type="NCBI Taxonomy" id="317619"/>
    <lineage>
        <taxon>Bacteria</taxon>
        <taxon>Bacillati</taxon>
        <taxon>Cyanobacteriota</taxon>
        <taxon>Cyanophyceae</taxon>
        <taxon>Prochlorotrichales</taxon>
        <taxon>Prochlorotrichaceae</taxon>
        <taxon>Prochlorothrix</taxon>
    </lineage>
</organism>
<dbReference type="STRING" id="317619.GCA_000332315_00582"/>
<dbReference type="PANTHER" id="PTHR34654">
    <property type="entry name" value="UPF0109 PROTEIN SCO5592"/>
    <property type="match status" value="1"/>
</dbReference>
<name>A0A0M2PXW1_PROHO</name>
<dbReference type="GO" id="GO:0003723">
    <property type="term" value="F:RNA binding"/>
    <property type="evidence" value="ECO:0007669"/>
    <property type="project" value="UniProtKB-KW"/>
</dbReference>
<dbReference type="Pfam" id="PF13083">
    <property type="entry name" value="KH_KhpA-B"/>
    <property type="match status" value="1"/>
</dbReference>
<evidence type="ECO:0000256" key="3">
    <source>
        <dbReference type="SAM" id="MobiDB-lite"/>
    </source>
</evidence>
<keyword evidence="1" id="KW-0963">Cytoplasm</keyword>
<sequence length="136" mass="14613">MSLVTTPPPLQPDYGALIRFLIEPLLDSPSSLKVDCEVLGQGTRVFIRLAFADADKSVALGRGGRNVRAIQVLLKSVGQMAQQTVTLDIFGEQSADYSRPPRSASFSRPGPSRPGPSRPSVESGVPRARPRRLSDG</sequence>
<protein>
    <recommendedName>
        <fullName evidence="6">RNA-binding protein</fullName>
    </recommendedName>
</protein>
<dbReference type="EMBL" id="AJTX02000004">
    <property type="protein sequence ID" value="KKI99912.1"/>
    <property type="molecule type" value="Genomic_DNA"/>
</dbReference>
<evidence type="ECO:0000256" key="1">
    <source>
        <dbReference type="ARBA" id="ARBA00022490"/>
    </source>
</evidence>
<keyword evidence="5" id="KW-1185">Reference proteome</keyword>
<keyword evidence="2" id="KW-0694">RNA-binding</keyword>
<dbReference type="AlphaFoldDB" id="A0A0M2PXW1"/>
<dbReference type="eggNOG" id="COG1837">
    <property type="taxonomic scope" value="Bacteria"/>
</dbReference>
<comment type="caution">
    <text evidence="4">The sequence shown here is derived from an EMBL/GenBank/DDBJ whole genome shotgun (WGS) entry which is preliminary data.</text>
</comment>
<feature type="compositionally biased region" description="Low complexity" evidence="3">
    <location>
        <begin position="118"/>
        <end position="127"/>
    </location>
</feature>
<feature type="compositionally biased region" description="Low complexity" evidence="3">
    <location>
        <begin position="98"/>
        <end position="110"/>
    </location>
</feature>
<evidence type="ECO:0000313" key="5">
    <source>
        <dbReference type="Proteomes" id="UP000034681"/>
    </source>
</evidence>
<proteinExistence type="predicted"/>
<gene>
    <name evidence="4" type="ORF">PROH_08900</name>
</gene>
<accession>A0A0M2PXW1</accession>